<dbReference type="SMART" id="SM00256">
    <property type="entry name" value="FBOX"/>
    <property type="match status" value="1"/>
</dbReference>
<name>A0A9P3GE01_9APHY</name>
<evidence type="ECO:0000259" key="1">
    <source>
        <dbReference type="PROSITE" id="PS50181"/>
    </source>
</evidence>
<sequence length="620" mass="69907">MSTSIDLSSLSSNGELPTELLVDVLEHLSLAKLVQLQLVCRNWKTIIQAVPSLQYQIELGLAGLENNPSNTLDTATKRKMLAKYHEAWFSCDRPIFDPRKNMHHLVLSDRRVTRGKVMPASSWGGIFEMYFASSEYSLVVRLDDLRSQYLGTQKSSVILGSWEPEEKSHAAVDATQDLVILLREASNDSGLYLHCVKLSTGETHPLSGFREMSHLLPPVIHEDMIINGPYVALYRKSTHVGALDIYPYVLVWNWKTGRQILHDGTARIFDITFLSNKHIALARTMQSATSTFSVPAFSIIDLEERERALTSSVVSMRYSHAQWTFLLPEINERASAPLSLMFKAAPTTQWVPCPSAEQPAYFTKQEERAMVIGVYFNDKASGKEVGIRFVTLASRILKLINNDELPCTRTYPWFMWGPAATRAEPLGYHDSQPSASQPWGLRFSELVVCHHQPRRSQARFVLSDRVTSPTEIWDSRRSHGIGVAIYDFNQVAIRKAVWDSTGRSVSDHLSDTTTPAAPWEGLDGYSYHVHPSCLPPQYARYFDDPDGVRTELPYRKRTTDLRIKCPLSGAGKRGLSREQNLKSCALFEDHIVVDMQRDGNPARFAPIAIALNNHYEDVEA</sequence>
<dbReference type="InterPro" id="IPR001810">
    <property type="entry name" value="F-box_dom"/>
</dbReference>
<dbReference type="Pfam" id="PF12937">
    <property type="entry name" value="F-box-like"/>
    <property type="match status" value="1"/>
</dbReference>
<evidence type="ECO:0000313" key="2">
    <source>
        <dbReference type="EMBL" id="GJE93050.1"/>
    </source>
</evidence>
<dbReference type="EMBL" id="BPQB01000030">
    <property type="protein sequence ID" value="GJE93050.1"/>
    <property type="molecule type" value="Genomic_DNA"/>
</dbReference>
<dbReference type="OrthoDB" id="3256413at2759"/>
<comment type="caution">
    <text evidence="2">The sequence shown here is derived from an EMBL/GenBank/DDBJ whole genome shotgun (WGS) entry which is preliminary data.</text>
</comment>
<dbReference type="Gene3D" id="1.20.1280.50">
    <property type="match status" value="1"/>
</dbReference>
<proteinExistence type="predicted"/>
<dbReference type="AlphaFoldDB" id="A0A9P3GE01"/>
<organism evidence="2 3">
    <name type="scientific">Phanerochaete sordida</name>
    <dbReference type="NCBI Taxonomy" id="48140"/>
    <lineage>
        <taxon>Eukaryota</taxon>
        <taxon>Fungi</taxon>
        <taxon>Dikarya</taxon>
        <taxon>Basidiomycota</taxon>
        <taxon>Agaricomycotina</taxon>
        <taxon>Agaricomycetes</taxon>
        <taxon>Polyporales</taxon>
        <taxon>Phanerochaetaceae</taxon>
        <taxon>Phanerochaete</taxon>
    </lineage>
</organism>
<protein>
    <submittedName>
        <fullName evidence="2">F-box protein</fullName>
    </submittedName>
</protein>
<dbReference type="PROSITE" id="PS50181">
    <property type="entry name" value="FBOX"/>
    <property type="match status" value="1"/>
</dbReference>
<evidence type="ECO:0000313" key="3">
    <source>
        <dbReference type="Proteomes" id="UP000703269"/>
    </source>
</evidence>
<reference evidence="2 3" key="1">
    <citation type="submission" date="2021-08" db="EMBL/GenBank/DDBJ databases">
        <title>Draft Genome Sequence of Phanerochaete sordida strain YK-624.</title>
        <authorList>
            <person name="Mori T."/>
            <person name="Dohra H."/>
            <person name="Suzuki T."/>
            <person name="Kawagishi H."/>
            <person name="Hirai H."/>
        </authorList>
    </citation>
    <scope>NUCLEOTIDE SEQUENCE [LARGE SCALE GENOMIC DNA]</scope>
    <source>
        <strain evidence="2 3">YK-624</strain>
    </source>
</reference>
<keyword evidence="3" id="KW-1185">Reference proteome</keyword>
<accession>A0A9P3GE01</accession>
<dbReference type="Proteomes" id="UP000703269">
    <property type="component" value="Unassembled WGS sequence"/>
</dbReference>
<feature type="domain" description="F-box" evidence="1">
    <location>
        <begin position="10"/>
        <end position="58"/>
    </location>
</feature>
<dbReference type="CDD" id="cd09917">
    <property type="entry name" value="F-box_SF"/>
    <property type="match status" value="1"/>
</dbReference>
<dbReference type="InterPro" id="IPR036047">
    <property type="entry name" value="F-box-like_dom_sf"/>
</dbReference>
<gene>
    <name evidence="2" type="ORF">PsYK624_092090</name>
</gene>
<dbReference type="SUPFAM" id="SSF81383">
    <property type="entry name" value="F-box domain"/>
    <property type="match status" value="1"/>
</dbReference>